<name>A0A8S5RLS4_9VIRU</name>
<protein>
    <submittedName>
        <fullName evidence="1">Terminase large subunit</fullName>
    </submittedName>
</protein>
<dbReference type="EMBL" id="BK059120">
    <property type="protein sequence ID" value="DAE32328.1"/>
    <property type="molecule type" value="Genomic_DNA"/>
</dbReference>
<reference evidence="1" key="1">
    <citation type="journal article" date="2021" name="Proc. Natl. Acad. Sci. U.S.A.">
        <title>A Catalog of Tens of Thousands of Viruses from Human Metagenomes Reveals Hidden Associations with Chronic Diseases.</title>
        <authorList>
            <person name="Tisza M.J."/>
            <person name="Buck C.B."/>
        </authorList>
    </citation>
    <scope>NUCLEOTIDE SEQUENCE</scope>
    <source>
        <strain evidence="1">CtviY17</strain>
    </source>
</reference>
<proteinExistence type="predicted"/>
<organism evidence="1">
    <name type="scientific">virus sp. ctviY17</name>
    <dbReference type="NCBI Taxonomy" id="2825828"/>
    <lineage>
        <taxon>Viruses</taxon>
    </lineage>
</organism>
<evidence type="ECO:0000313" key="1">
    <source>
        <dbReference type="EMBL" id="DAE32328.1"/>
    </source>
</evidence>
<sequence length="116" mass="12919">MITNKPTTLIIKDRATGKTTQLLYTSATTQYPIIVQNHSQVKLLLDKANDLDLIIPVPMTVEEVKNKRGMNYDHVLIDEGCNLIGEALDAYMGTHVVAVTLTDRVKELADKKVVKL</sequence>
<accession>A0A8S5RLS4</accession>